<dbReference type="GO" id="GO:0006352">
    <property type="term" value="P:DNA-templated transcription initiation"/>
    <property type="evidence" value="ECO:0007669"/>
    <property type="project" value="InterPro"/>
</dbReference>
<evidence type="ECO:0000313" key="10">
    <source>
        <dbReference type="Proteomes" id="UP000019151"/>
    </source>
</evidence>
<protein>
    <submittedName>
        <fullName evidence="9">RNA polymerase sigma factor, sigma-70 family</fullName>
    </submittedName>
</protein>
<dbReference type="Proteomes" id="UP000019151">
    <property type="component" value="Chromosome"/>
</dbReference>
<dbReference type="InterPro" id="IPR007627">
    <property type="entry name" value="RNA_pol_sigma70_r2"/>
</dbReference>
<gene>
    <name evidence="9" type="ORF">J421_2529</name>
</gene>
<dbReference type="InterPro" id="IPR007630">
    <property type="entry name" value="RNA_pol_sigma70_r4"/>
</dbReference>
<sequence>MQQATEGRTRNYFRSSPSTAFDQYLQDIQRLPLINDPEEERRLARRAQQGDQTAAERLVTANLRFVISYVKKYQGHGLDLSELVAIGNEGLLKAVKKFDPDQGVKFISYAVWWVRQAVLKALAEQTRSVRIPLNQNSALIRMGRAETILSQVLKRDPTDAELAKLLEESPDEVRAARQLTTSEVSLDAPVDRSDRDASTFGERFVATDDDIEETTDSKLMREHIDRALRNHLTPRERKILYLYYGLDETSEAMTLERIGELLGVTRERIRQIRERAFEKLRESPEGNALAGFWNVA</sequence>
<dbReference type="RefSeq" id="WP_025411541.1">
    <property type="nucleotide sequence ID" value="NZ_CP007128.1"/>
</dbReference>
<dbReference type="PATRIC" id="fig|861299.3.peg.2577"/>
<dbReference type="STRING" id="861299.J421_2529"/>
<dbReference type="EMBL" id="CP007128">
    <property type="protein sequence ID" value="AHG90066.1"/>
    <property type="molecule type" value="Genomic_DNA"/>
</dbReference>
<dbReference type="InterPro" id="IPR000943">
    <property type="entry name" value="RNA_pol_sigma70"/>
</dbReference>
<feature type="domain" description="RNA polymerase sigma-70 region 4" evidence="8">
    <location>
        <begin position="231"/>
        <end position="282"/>
    </location>
</feature>
<dbReference type="InterPro" id="IPR007624">
    <property type="entry name" value="RNA_pol_sigma70_r3"/>
</dbReference>
<reference evidence="9 10" key="1">
    <citation type="journal article" date="2014" name="Genome Announc.">
        <title>Genome Sequence and Methylome of Soil Bacterium Gemmatirosa kalamazoonensis KBS708T, a Member of the Rarely Cultivated Gemmatimonadetes Phylum.</title>
        <authorList>
            <person name="Debruyn J.M."/>
            <person name="Radosevich M."/>
            <person name="Wommack K.E."/>
            <person name="Polson S.W."/>
            <person name="Hauser L.J."/>
            <person name="Fawaz M.N."/>
            <person name="Korlach J."/>
            <person name="Tsai Y.C."/>
        </authorList>
    </citation>
    <scope>NUCLEOTIDE SEQUENCE [LARGE SCALE GENOMIC DNA]</scope>
    <source>
        <strain evidence="9 10">KBS708</strain>
    </source>
</reference>
<feature type="domain" description="RNA polymerase sigma-70 region 1.2" evidence="5">
    <location>
        <begin position="22"/>
        <end position="52"/>
    </location>
</feature>
<dbReference type="Pfam" id="PF00140">
    <property type="entry name" value="Sigma70_r1_2"/>
    <property type="match status" value="1"/>
</dbReference>
<dbReference type="InterPro" id="IPR013324">
    <property type="entry name" value="RNA_pol_sigma_r3/r4-like"/>
</dbReference>
<organism evidence="9 10">
    <name type="scientific">Gemmatirosa kalamazoonensis</name>
    <dbReference type="NCBI Taxonomy" id="861299"/>
    <lineage>
        <taxon>Bacteria</taxon>
        <taxon>Pseudomonadati</taxon>
        <taxon>Gemmatimonadota</taxon>
        <taxon>Gemmatimonadia</taxon>
        <taxon>Gemmatimonadales</taxon>
        <taxon>Gemmatimonadaceae</taxon>
        <taxon>Gemmatirosa</taxon>
    </lineage>
</organism>
<evidence type="ECO:0000256" key="3">
    <source>
        <dbReference type="ARBA" id="ARBA00023125"/>
    </source>
</evidence>
<dbReference type="InterPro" id="IPR009042">
    <property type="entry name" value="RNA_pol_sigma70_r1_2"/>
</dbReference>
<dbReference type="Pfam" id="PF04545">
    <property type="entry name" value="Sigma70_r4"/>
    <property type="match status" value="1"/>
</dbReference>
<accession>W0RH03</accession>
<proteinExistence type="predicted"/>
<dbReference type="Pfam" id="PF04542">
    <property type="entry name" value="Sigma70_r2"/>
    <property type="match status" value="1"/>
</dbReference>
<dbReference type="InParanoid" id="W0RH03"/>
<keyword evidence="3" id="KW-0238">DNA-binding</keyword>
<name>W0RH03_9BACT</name>
<dbReference type="InterPro" id="IPR036388">
    <property type="entry name" value="WH-like_DNA-bd_sf"/>
</dbReference>
<keyword evidence="4" id="KW-0804">Transcription</keyword>
<evidence type="ECO:0000259" key="6">
    <source>
        <dbReference type="Pfam" id="PF04539"/>
    </source>
</evidence>
<dbReference type="GO" id="GO:0003677">
    <property type="term" value="F:DNA binding"/>
    <property type="evidence" value="ECO:0007669"/>
    <property type="project" value="UniProtKB-KW"/>
</dbReference>
<evidence type="ECO:0000256" key="2">
    <source>
        <dbReference type="ARBA" id="ARBA00023082"/>
    </source>
</evidence>
<dbReference type="InterPro" id="IPR014284">
    <property type="entry name" value="RNA_pol_sigma-70_dom"/>
</dbReference>
<dbReference type="SUPFAM" id="SSF88946">
    <property type="entry name" value="Sigma2 domain of RNA polymerase sigma factors"/>
    <property type="match status" value="1"/>
</dbReference>
<dbReference type="Gene3D" id="1.10.601.10">
    <property type="entry name" value="RNA Polymerase Primary Sigma Factor"/>
    <property type="match status" value="1"/>
</dbReference>
<dbReference type="NCBIfam" id="TIGR02937">
    <property type="entry name" value="sigma70-ECF"/>
    <property type="match status" value="1"/>
</dbReference>
<evidence type="ECO:0000313" key="9">
    <source>
        <dbReference type="EMBL" id="AHG90066.1"/>
    </source>
</evidence>
<dbReference type="eggNOG" id="COG0568">
    <property type="taxonomic scope" value="Bacteria"/>
</dbReference>
<evidence type="ECO:0000256" key="4">
    <source>
        <dbReference type="ARBA" id="ARBA00023163"/>
    </source>
</evidence>
<dbReference type="PANTHER" id="PTHR30603:SF47">
    <property type="entry name" value="RNA POLYMERASE SIGMA FACTOR SIGD, CHLOROPLASTIC"/>
    <property type="match status" value="1"/>
</dbReference>
<evidence type="ECO:0000259" key="5">
    <source>
        <dbReference type="Pfam" id="PF00140"/>
    </source>
</evidence>
<dbReference type="AlphaFoldDB" id="W0RH03"/>
<keyword evidence="10" id="KW-1185">Reference proteome</keyword>
<keyword evidence="1" id="KW-0805">Transcription regulation</keyword>
<dbReference type="Gene3D" id="1.10.10.10">
    <property type="entry name" value="Winged helix-like DNA-binding domain superfamily/Winged helix DNA-binding domain"/>
    <property type="match status" value="2"/>
</dbReference>
<dbReference type="InterPro" id="IPR013325">
    <property type="entry name" value="RNA_pol_sigma_r2"/>
</dbReference>
<evidence type="ECO:0000259" key="7">
    <source>
        <dbReference type="Pfam" id="PF04542"/>
    </source>
</evidence>
<dbReference type="KEGG" id="gba:J421_2529"/>
<feature type="domain" description="RNA polymerase sigma-70 region 3" evidence="6">
    <location>
        <begin position="143"/>
        <end position="197"/>
    </location>
</feature>
<dbReference type="HOGENOM" id="CLU_014793_3_5_0"/>
<dbReference type="GO" id="GO:0016987">
    <property type="term" value="F:sigma factor activity"/>
    <property type="evidence" value="ECO:0007669"/>
    <property type="project" value="UniProtKB-KW"/>
</dbReference>
<dbReference type="PANTHER" id="PTHR30603">
    <property type="entry name" value="RNA POLYMERASE SIGMA FACTOR RPO"/>
    <property type="match status" value="1"/>
</dbReference>
<dbReference type="Pfam" id="PF04539">
    <property type="entry name" value="Sigma70_r3"/>
    <property type="match status" value="1"/>
</dbReference>
<feature type="domain" description="RNA polymerase sigma-70 region 2" evidence="7">
    <location>
        <begin position="58"/>
        <end position="127"/>
    </location>
</feature>
<keyword evidence="2" id="KW-0731">Sigma factor</keyword>
<dbReference type="SUPFAM" id="SSF88659">
    <property type="entry name" value="Sigma3 and sigma4 domains of RNA polymerase sigma factors"/>
    <property type="match status" value="2"/>
</dbReference>
<dbReference type="PIRSF" id="PIRSF000770">
    <property type="entry name" value="RNA_pol_sigma-SigE/K"/>
    <property type="match status" value="1"/>
</dbReference>
<dbReference type="PRINTS" id="PR00046">
    <property type="entry name" value="SIGMA70FCT"/>
</dbReference>
<evidence type="ECO:0000256" key="1">
    <source>
        <dbReference type="ARBA" id="ARBA00023015"/>
    </source>
</evidence>
<evidence type="ECO:0000259" key="8">
    <source>
        <dbReference type="Pfam" id="PF04545"/>
    </source>
</evidence>
<dbReference type="OrthoDB" id="9809557at2"/>
<dbReference type="InterPro" id="IPR050239">
    <property type="entry name" value="Sigma-70_RNA_pol_init_factors"/>
</dbReference>